<dbReference type="Gene3D" id="3.30.230.10">
    <property type="match status" value="1"/>
</dbReference>
<dbReference type="PROSITE" id="PS50881">
    <property type="entry name" value="S5_DSRBD"/>
    <property type="match status" value="1"/>
</dbReference>
<evidence type="ECO:0000256" key="5">
    <source>
        <dbReference type="ARBA" id="ARBA00023274"/>
    </source>
</evidence>
<feature type="domain" description="S5 DRBM" evidence="11">
    <location>
        <begin position="28"/>
        <end position="91"/>
    </location>
</feature>
<dbReference type="SUPFAM" id="SSF54211">
    <property type="entry name" value="Ribosomal protein S5 domain 2-like"/>
    <property type="match status" value="1"/>
</dbReference>
<dbReference type="InterPro" id="IPR005712">
    <property type="entry name" value="Ribosomal_uS5_bac-type"/>
</dbReference>
<gene>
    <name evidence="12" type="ORF">UV20_C0006G0070</name>
</gene>
<dbReference type="AlphaFoldDB" id="A0A0G1A6X9"/>
<dbReference type="InterPro" id="IPR000851">
    <property type="entry name" value="Ribosomal_uS5"/>
</dbReference>
<evidence type="ECO:0000256" key="6">
    <source>
        <dbReference type="ARBA" id="ARBA00035255"/>
    </source>
</evidence>
<dbReference type="InterPro" id="IPR005324">
    <property type="entry name" value="Ribosomal_uS5_C"/>
</dbReference>
<feature type="compositionally biased region" description="Basic and acidic residues" evidence="10">
    <location>
        <begin position="14"/>
        <end position="23"/>
    </location>
</feature>
<dbReference type="NCBIfam" id="TIGR01021">
    <property type="entry name" value="rpsE_bact"/>
    <property type="match status" value="1"/>
</dbReference>
<dbReference type="GO" id="GO:0003735">
    <property type="term" value="F:structural constituent of ribosome"/>
    <property type="evidence" value="ECO:0007669"/>
    <property type="project" value="UniProtKB-UniRule"/>
</dbReference>
<dbReference type="PROSITE" id="PS00585">
    <property type="entry name" value="RIBOSOMAL_S5"/>
    <property type="match status" value="1"/>
</dbReference>
<evidence type="ECO:0000256" key="4">
    <source>
        <dbReference type="ARBA" id="ARBA00022980"/>
    </source>
</evidence>
<dbReference type="Proteomes" id="UP000034837">
    <property type="component" value="Unassembled WGS sequence"/>
</dbReference>
<dbReference type="InterPro" id="IPR014721">
    <property type="entry name" value="Ribsml_uS5_D2-typ_fold_subgr"/>
</dbReference>
<organism evidence="12 13">
    <name type="scientific">Candidatus Magasanikbacteria bacterium GW2011_GWA2_42_32</name>
    <dbReference type="NCBI Taxonomy" id="1619039"/>
    <lineage>
        <taxon>Bacteria</taxon>
        <taxon>Candidatus Magasanikiibacteriota</taxon>
    </lineage>
</organism>
<protein>
    <recommendedName>
        <fullName evidence="6">Small ribosomal subunit protein uS5</fullName>
    </recommendedName>
    <alternativeName>
        <fullName evidence="7">30S ribosomal protein S5</fullName>
    </alternativeName>
</protein>
<comment type="similarity">
    <text evidence="1 9">Belongs to the universal ribosomal protein uS5 family.</text>
</comment>
<evidence type="ECO:0000256" key="8">
    <source>
        <dbReference type="PROSITE-ProRule" id="PRU00268"/>
    </source>
</evidence>
<keyword evidence="5 8" id="KW-0687">Ribonucleoprotein</keyword>
<name>A0A0G1A6X9_9BACT</name>
<evidence type="ECO:0000313" key="12">
    <source>
        <dbReference type="EMBL" id="KKS56787.1"/>
    </source>
</evidence>
<evidence type="ECO:0000256" key="3">
    <source>
        <dbReference type="ARBA" id="ARBA00022884"/>
    </source>
</evidence>
<dbReference type="InterPro" id="IPR020568">
    <property type="entry name" value="Ribosomal_Su5_D2-typ_SF"/>
</dbReference>
<dbReference type="Gene3D" id="3.30.160.20">
    <property type="match status" value="1"/>
</dbReference>
<keyword evidence="3" id="KW-0694">RNA-binding</keyword>
<dbReference type="SUPFAM" id="SSF54768">
    <property type="entry name" value="dsRNA-binding domain-like"/>
    <property type="match status" value="1"/>
</dbReference>
<dbReference type="PANTHER" id="PTHR48432">
    <property type="entry name" value="S5 DRBM DOMAIN-CONTAINING PROTEIN"/>
    <property type="match status" value="1"/>
</dbReference>
<proteinExistence type="inferred from homology"/>
<dbReference type="FunFam" id="3.30.230.10:FF:000002">
    <property type="entry name" value="30S ribosomal protein S5"/>
    <property type="match status" value="1"/>
</dbReference>
<dbReference type="InterPro" id="IPR013810">
    <property type="entry name" value="Ribosomal_uS5_N"/>
</dbReference>
<dbReference type="PATRIC" id="fig|1619039.3.peg.822"/>
<reference evidence="12 13" key="1">
    <citation type="journal article" date="2015" name="Nature">
        <title>rRNA introns, odd ribosomes, and small enigmatic genomes across a large radiation of phyla.</title>
        <authorList>
            <person name="Brown C.T."/>
            <person name="Hug L.A."/>
            <person name="Thomas B.C."/>
            <person name="Sharon I."/>
            <person name="Castelle C.J."/>
            <person name="Singh A."/>
            <person name="Wilkins M.J."/>
            <person name="Williams K.H."/>
            <person name="Banfield J.F."/>
        </authorList>
    </citation>
    <scope>NUCLEOTIDE SEQUENCE [LARGE SCALE GENOMIC DNA]</scope>
</reference>
<evidence type="ECO:0000313" key="13">
    <source>
        <dbReference type="Proteomes" id="UP000034837"/>
    </source>
</evidence>
<evidence type="ECO:0000256" key="1">
    <source>
        <dbReference type="ARBA" id="ARBA00008945"/>
    </source>
</evidence>
<evidence type="ECO:0000256" key="10">
    <source>
        <dbReference type="SAM" id="MobiDB-lite"/>
    </source>
</evidence>
<keyword evidence="4 8" id="KW-0689">Ribosomal protein</keyword>
<dbReference type="InterPro" id="IPR018192">
    <property type="entry name" value="Ribosomal_uS5_N_CS"/>
</dbReference>
<dbReference type="EMBL" id="LCDO01000006">
    <property type="protein sequence ID" value="KKS56787.1"/>
    <property type="molecule type" value="Genomic_DNA"/>
</dbReference>
<evidence type="ECO:0000256" key="2">
    <source>
        <dbReference type="ARBA" id="ARBA00022730"/>
    </source>
</evidence>
<dbReference type="Pfam" id="PF03719">
    <property type="entry name" value="Ribosomal_S5_C"/>
    <property type="match status" value="1"/>
</dbReference>
<dbReference type="GO" id="GO:0015935">
    <property type="term" value="C:small ribosomal subunit"/>
    <property type="evidence" value="ECO:0007669"/>
    <property type="project" value="InterPro"/>
</dbReference>
<keyword evidence="2" id="KW-0699">rRNA-binding</keyword>
<dbReference type="GO" id="GO:0005737">
    <property type="term" value="C:cytoplasm"/>
    <property type="evidence" value="ECO:0007669"/>
    <property type="project" value="UniProtKB-ARBA"/>
</dbReference>
<sequence length="172" mass="18758">MEEIKKQFKGRKGDRRDRSDRSAEEKEFDNVILDLARVTRVTKGGKRMRFRAAVIVGDRKGRVGFGIAKGADVAMAVSKATRLGKKDLFKVILEKTTIPHWVKAKEKAARVLLKPAPSGSGIIAGGAMRVVLELAGVPDIVGKMLGANNKVNNARATIKALKSLKPRAMNKK</sequence>
<evidence type="ECO:0000256" key="7">
    <source>
        <dbReference type="ARBA" id="ARBA00035519"/>
    </source>
</evidence>
<dbReference type="GO" id="GO:0006412">
    <property type="term" value="P:translation"/>
    <property type="evidence" value="ECO:0007669"/>
    <property type="project" value="InterPro"/>
</dbReference>
<evidence type="ECO:0000259" key="11">
    <source>
        <dbReference type="PROSITE" id="PS50881"/>
    </source>
</evidence>
<dbReference type="GO" id="GO:0019843">
    <property type="term" value="F:rRNA binding"/>
    <property type="evidence" value="ECO:0007669"/>
    <property type="project" value="UniProtKB-KW"/>
</dbReference>
<evidence type="ECO:0000256" key="9">
    <source>
        <dbReference type="RuleBase" id="RU003823"/>
    </source>
</evidence>
<dbReference type="Pfam" id="PF00333">
    <property type="entry name" value="Ribosomal_S5"/>
    <property type="match status" value="1"/>
</dbReference>
<comment type="caution">
    <text evidence="12">The sequence shown here is derived from an EMBL/GenBank/DDBJ whole genome shotgun (WGS) entry which is preliminary data.</text>
</comment>
<accession>A0A0G1A6X9</accession>
<dbReference type="PANTHER" id="PTHR48432:SF1">
    <property type="entry name" value="S5 DRBM DOMAIN-CONTAINING PROTEIN"/>
    <property type="match status" value="1"/>
</dbReference>
<feature type="region of interest" description="Disordered" evidence="10">
    <location>
        <begin position="1"/>
        <end position="23"/>
    </location>
</feature>